<proteinExistence type="predicted"/>
<organism evidence="2 3">
    <name type="scientific">Chryseolinea serpens</name>
    <dbReference type="NCBI Taxonomy" id="947013"/>
    <lineage>
        <taxon>Bacteria</taxon>
        <taxon>Pseudomonadati</taxon>
        <taxon>Bacteroidota</taxon>
        <taxon>Cytophagia</taxon>
        <taxon>Cytophagales</taxon>
        <taxon>Fulvivirgaceae</taxon>
        <taxon>Chryseolinea</taxon>
    </lineage>
</organism>
<keyword evidence="1" id="KW-0732">Signal</keyword>
<dbReference type="AlphaFoldDB" id="A0A1M5WHM0"/>
<dbReference type="EMBL" id="FQWQ01000005">
    <property type="protein sequence ID" value="SHH87002.1"/>
    <property type="molecule type" value="Genomic_DNA"/>
</dbReference>
<dbReference type="Proteomes" id="UP000184212">
    <property type="component" value="Unassembled WGS sequence"/>
</dbReference>
<accession>A0A1M5WHM0</accession>
<dbReference type="Gene3D" id="2.40.50.870">
    <property type="entry name" value="Protein of unknown function (DUF3299)"/>
    <property type="match status" value="1"/>
</dbReference>
<reference evidence="2 3" key="1">
    <citation type="submission" date="2016-11" db="EMBL/GenBank/DDBJ databases">
        <authorList>
            <person name="Jaros S."/>
            <person name="Januszkiewicz K."/>
            <person name="Wedrychowicz H."/>
        </authorList>
    </citation>
    <scope>NUCLEOTIDE SEQUENCE [LARGE SCALE GENOMIC DNA]</scope>
    <source>
        <strain evidence="2 3">DSM 24574</strain>
    </source>
</reference>
<feature type="signal peptide" evidence="1">
    <location>
        <begin position="1"/>
        <end position="17"/>
    </location>
</feature>
<sequence>MKLLALLFIATTTVATAQDNFWNTLAEVGFQTKKDANGFDVEVPLFSKHLKTFQGKKIRVKGYIIPLAEVGSQSKFMLSALPFNLCYFCGAAGPETVMEVETAEKIKFSTKPIVMEGTLMLNDKDPDHHMYILKAAKIIN</sequence>
<evidence type="ECO:0000313" key="3">
    <source>
        <dbReference type="Proteomes" id="UP000184212"/>
    </source>
</evidence>
<keyword evidence="3" id="KW-1185">Reference proteome</keyword>
<evidence type="ECO:0008006" key="4">
    <source>
        <dbReference type="Google" id="ProtNLM"/>
    </source>
</evidence>
<gene>
    <name evidence="2" type="ORF">SAMN04488109_5708</name>
</gene>
<dbReference type="STRING" id="947013.SAMN04488109_5708"/>
<evidence type="ECO:0000313" key="2">
    <source>
        <dbReference type="EMBL" id="SHH87002.1"/>
    </source>
</evidence>
<feature type="chain" id="PRO_5012635541" description="DUF3299 domain-containing protein" evidence="1">
    <location>
        <begin position="18"/>
        <end position="140"/>
    </location>
</feature>
<protein>
    <recommendedName>
        <fullName evidence="4">DUF3299 domain-containing protein</fullName>
    </recommendedName>
</protein>
<dbReference type="RefSeq" id="WP_073141517.1">
    <property type="nucleotide sequence ID" value="NZ_FQWQ01000005.1"/>
</dbReference>
<dbReference type="OrthoDB" id="1348500at2"/>
<evidence type="ECO:0000256" key="1">
    <source>
        <dbReference type="SAM" id="SignalP"/>
    </source>
</evidence>
<name>A0A1M5WHM0_9BACT</name>